<proteinExistence type="predicted"/>
<reference evidence="1" key="1">
    <citation type="journal article" date="2020" name="Stud. Mycol.">
        <title>101 Dothideomycetes genomes: a test case for predicting lifestyles and emergence of pathogens.</title>
        <authorList>
            <person name="Haridas S."/>
            <person name="Albert R."/>
            <person name="Binder M."/>
            <person name="Bloem J."/>
            <person name="Labutti K."/>
            <person name="Salamov A."/>
            <person name="Andreopoulos B."/>
            <person name="Baker S."/>
            <person name="Barry K."/>
            <person name="Bills G."/>
            <person name="Bluhm B."/>
            <person name="Cannon C."/>
            <person name="Castanera R."/>
            <person name="Culley D."/>
            <person name="Daum C."/>
            <person name="Ezra D."/>
            <person name="Gonzalez J."/>
            <person name="Henrissat B."/>
            <person name="Kuo A."/>
            <person name="Liang C."/>
            <person name="Lipzen A."/>
            <person name="Lutzoni F."/>
            <person name="Magnuson J."/>
            <person name="Mondo S."/>
            <person name="Nolan M."/>
            <person name="Ohm R."/>
            <person name="Pangilinan J."/>
            <person name="Park H.-J."/>
            <person name="Ramirez L."/>
            <person name="Alfaro M."/>
            <person name="Sun H."/>
            <person name="Tritt A."/>
            <person name="Yoshinaga Y."/>
            <person name="Zwiers L.-H."/>
            <person name="Turgeon B."/>
            <person name="Goodwin S."/>
            <person name="Spatafora J."/>
            <person name="Crous P."/>
            <person name="Grigoriev I."/>
        </authorList>
    </citation>
    <scope>NUCLEOTIDE SEQUENCE</scope>
    <source>
        <strain evidence="1">ATCC 74209</strain>
    </source>
</reference>
<accession>A0A9P4JNG4</accession>
<evidence type="ECO:0000313" key="1">
    <source>
        <dbReference type="EMBL" id="KAF2201431.1"/>
    </source>
</evidence>
<sequence length="176" mass="19706">MQPEEHQISHSDSHYHSDSQRLTYTSILLSFCHRHSSRRELNHSETSLSHRFSTPDQRVSLPSSYLSITLKVILKTSFSLMISKSFHSRKCWGLRLLLHPLTSSPALDFPSNPEYLIRLSSSLSGSNFSILSTANQVSNVVIPLSGFTYQDLALPSFIRTSRLPPVVATPGLAINI</sequence>
<evidence type="ECO:0000313" key="2">
    <source>
        <dbReference type="Proteomes" id="UP000799536"/>
    </source>
</evidence>
<gene>
    <name evidence="1" type="ORF">GQ43DRAFT_37642</name>
</gene>
<dbReference type="EMBL" id="ML993976">
    <property type="protein sequence ID" value="KAF2201431.1"/>
    <property type="molecule type" value="Genomic_DNA"/>
</dbReference>
<comment type="caution">
    <text evidence="1">The sequence shown here is derived from an EMBL/GenBank/DDBJ whole genome shotgun (WGS) entry which is preliminary data.</text>
</comment>
<dbReference type="AlphaFoldDB" id="A0A9P4JNG4"/>
<organism evidence="1 2">
    <name type="scientific">Delitschia confertaspora ATCC 74209</name>
    <dbReference type="NCBI Taxonomy" id="1513339"/>
    <lineage>
        <taxon>Eukaryota</taxon>
        <taxon>Fungi</taxon>
        <taxon>Dikarya</taxon>
        <taxon>Ascomycota</taxon>
        <taxon>Pezizomycotina</taxon>
        <taxon>Dothideomycetes</taxon>
        <taxon>Pleosporomycetidae</taxon>
        <taxon>Pleosporales</taxon>
        <taxon>Delitschiaceae</taxon>
        <taxon>Delitschia</taxon>
    </lineage>
</organism>
<protein>
    <submittedName>
        <fullName evidence="1">Uncharacterized protein</fullName>
    </submittedName>
</protein>
<name>A0A9P4JNG4_9PLEO</name>
<keyword evidence="2" id="KW-1185">Reference proteome</keyword>
<dbReference type="Proteomes" id="UP000799536">
    <property type="component" value="Unassembled WGS sequence"/>
</dbReference>